<sequence length="951" mass="110801">MEYFLVINNGIWYYPIILFFISKSFAKEIDIKVPTSIQSHIHFNESDLLEIKKYQKMAYEVVLNMPNIIEMASSYIKKNIKKKFNIDINPNKTYLNRFKSASNNHDTITGWEHCGDLTKSETLTQTVLTNFSAFNHENPDFLDDYVGVYKEGAGAQCYDHRNEVRIRPSELMNLLWDINFSKIYETALTDYWTKYENQYRIVAKANFIARLVKQYSTNDLSEEGYHLSLKLVDNLAYKYQPNTDYFVPLSISDLTYDNFSNHQYDIFPFKIKDYISTDILIIINKNKTKYILYIPNNIIELQKKSKKNYKENAFLEFNNLEEIKTWIKIQSLDENKKNKLLSHFSLNDRQKGLFHKSVTEIIEKGIWDDQYIKYAHSNITEDAFRFLTKQQKMRMEKDADTQIKSNAEIRWDTALLNISALSTVLLPLQLIQPELGLIANSSLWLTEIGINVEKSFNADSFEERKAAFNQALSSSINGVVNILFFYAFSQTSESLETGLQKESPIDHIAPSGPPKKQTLALVSNKPSDILTDMKSIHIGDHLFYINKYSDKNGHYQLYKINADKKIQQTSQFVILNKNGEWVKLALKGGGPAFTKIKSETRNINPYEGKSDQLKDKTKNIQKPIKNRKQFIVDEKPVLSENFSNIQLNTVPLPELPSINLSAKPIPKKIHYIWLGDKNIPEELIKNMTRNTWNTSDYQSIVHISASLPSTFHNVKNQLRGILNLSVSNLENESFFNQFKKTLSGKQFQAFLKEPAKNYSAASDVLRYWIIDEYGGIYLDTDDMIPNDVSKIILIAGPKDILLNLQVEHHSTNFKGYNTSNFASHPDNPVLKKIIKEMEKRYSENKIFYTEERPYLKKDNNGNETNKDLVNDYMKKIFHQVGPQLFNDVLKEEIKYYYHLSDSMRLISIMDPLPKNWKLYQAEINKAVDYYLPFYRKFKIEIGNEHSWNYTR</sequence>
<dbReference type="EMBL" id="CP022932">
    <property type="protein sequence ID" value="ASV34266.1"/>
    <property type="molecule type" value="Genomic_DNA"/>
</dbReference>
<organism evidence="3 4">
    <name type="scientific">Candidatus Williamhamiltonella defendens</name>
    <dbReference type="NCBI Taxonomy" id="138072"/>
    <lineage>
        <taxon>Bacteria</taxon>
        <taxon>Pseudomonadati</taxon>
        <taxon>Pseudomonadota</taxon>
        <taxon>Gammaproteobacteria</taxon>
        <taxon>Enterobacterales</taxon>
        <taxon>Enterobacteriaceae</taxon>
        <taxon>aphid secondary symbionts</taxon>
        <taxon>Candidatus Williamhamiltonella</taxon>
    </lineage>
</organism>
<dbReference type="SUPFAM" id="SSF53448">
    <property type="entry name" value="Nucleotide-diphospho-sugar transferases"/>
    <property type="match status" value="1"/>
</dbReference>
<name>A0AAC9VL63_9ENTR</name>
<dbReference type="Gene3D" id="3.90.550.20">
    <property type="match status" value="1"/>
</dbReference>
<dbReference type="GO" id="GO:0051999">
    <property type="term" value="P:mannosyl-inositol phosphorylceramide biosynthetic process"/>
    <property type="evidence" value="ECO:0007669"/>
    <property type="project" value="TreeGrafter"/>
</dbReference>
<dbReference type="PANTHER" id="PTHR32385:SF15">
    <property type="entry name" value="INOSITOL PHOSPHOCERAMIDE MANNOSYLTRANSFERASE 1"/>
    <property type="match status" value="1"/>
</dbReference>
<dbReference type="GO" id="GO:0000030">
    <property type="term" value="F:mannosyltransferase activity"/>
    <property type="evidence" value="ECO:0007669"/>
    <property type="project" value="TreeGrafter"/>
</dbReference>
<dbReference type="InterPro" id="IPR051706">
    <property type="entry name" value="Glycosyltransferase_domain"/>
</dbReference>
<protein>
    <recommendedName>
        <fullName evidence="2">Dermonecrotic toxin N-terminal domain-containing protein</fullName>
    </recommendedName>
</protein>
<keyword evidence="1" id="KW-0808">Transferase</keyword>
<evidence type="ECO:0000313" key="3">
    <source>
        <dbReference type="EMBL" id="ASV34266.1"/>
    </source>
</evidence>
<accession>A0AAC9VL63</accession>
<proteinExistence type="predicted"/>
<dbReference type="InterPro" id="IPR046673">
    <property type="entry name" value="ToxA_N"/>
</dbReference>
<feature type="domain" description="Dermonecrotic toxin N-terminal" evidence="2">
    <location>
        <begin position="64"/>
        <end position="346"/>
    </location>
</feature>
<dbReference type="Pfam" id="PF04488">
    <property type="entry name" value="Gly_transf_sug"/>
    <property type="match status" value="1"/>
</dbReference>
<dbReference type="InterPro" id="IPR007577">
    <property type="entry name" value="GlycoTrfase_DXD_sugar-bd_CS"/>
</dbReference>
<dbReference type="Pfam" id="PF20178">
    <property type="entry name" value="ToxA_N"/>
    <property type="match status" value="1"/>
</dbReference>
<evidence type="ECO:0000259" key="2">
    <source>
        <dbReference type="Pfam" id="PF20178"/>
    </source>
</evidence>
<dbReference type="GO" id="GO:0016020">
    <property type="term" value="C:membrane"/>
    <property type="evidence" value="ECO:0007669"/>
    <property type="project" value="GOC"/>
</dbReference>
<dbReference type="AlphaFoldDB" id="A0AAC9VL63"/>
<evidence type="ECO:0000256" key="1">
    <source>
        <dbReference type="ARBA" id="ARBA00022679"/>
    </source>
</evidence>
<gene>
    <name evidence="3" type="ORF">CJJ18_10285</name>
</gene>
<dbReference type="PANTHER" id="PTHR32385">
    <property type="entry name" value="MANNOSYL PHOSPHORYLINOSITOL CERAMIDE SYNTHASE"/>
    <property type="match status" value="1"/>
</dbReference>
<dbReference type="InterPro" id="IPR029044">
    <property type="entry name" value="Nucleotide-diphossugar_trans"/>
</dbReference>
<evidence type="ECO:0000313" key="4">
    <source>
        <dbReference type="Proteomes" id="UP000792865"/>
    </source>
</evidence>
<dbReference type="Proteomes" id="UP000792865">
    <property type="component" value="Chromosome"/>
</dbReference>
<reference evidence="3" key="1">
    <citation type="submission" date="2017-08" db="EMBL/GenBank/DDBJ databases">
        <title>Genome sequence of Candidatus Hamiltonella defensa from Acyrthosiphon pisum strain MI47.</title>
        <authorList>
            <person name="Patel V.A."/>
            <person name="Chevignon G."/>
            <person name="Russell J.A."/>
            <person name="Oliver K.M."/>
        </authorList>
    </citation>
    <scope>NUCLEOTIDE SEQUENCE</scope>
    <source>
        <strain evidence="3">MI47</strain>
    </source>
</reference>